<dbReference type="Proteomes" id="UP000006038">
    <property type="component" value="Chromosome 10"/>
</dbReference>
<evidence type="ECO:0000313" key="1">
    <source>
        <dbReference type="EnsemblPlants" id="OB10G11840.1"/>
    </source>
</evidence>
<name>J3N0Y6_ORYBR</name>
<sequence length="106" mass="11658">MVAQGNGKASKGDIAGHDSLRHLGCHRPIGHPVAAAVEGAFHLVVAYRHYKHIVRIWTCTPRLDCDCRTAEILSYRTYPRRPSGSTIDGSPGNYLPVLVQDPEINQ</sequence>
<organism evidence="1">
    <name type="scientific">Oryza brachyantha</name>
    <name type="common">malo sina</name>
    <dbReference type="NCBI Taxonomy" id="4533"/>
    <lineage>
        <taxon>Eukaryota</taxon>
        <taxon>Viridiplantae</taxon>
        <taxon>Streptophyta</taxon>
        <taxon>Embryophyta</taxon>
        <taxon>Tracheophyta</taxon>
        <taxon>Spermatophyta</taxon>
        <taxon>Magnoliopsida</taxon>
        <taxon>Liliopsida</taxon>
        <taxon>Poales</taxon>
        <taxon>Poaceae</taxon>
        <taxon>BOP clade</taxon>
        <taxon>Oryzoideae</taxon>
        <taxon>Oryzeae</taxon>
        <taxon>Oryzinae</taxon>
        <taxon>Oryza</taxon>
    </lineage>
</organism>
<evidence type="ECO:0000313" key="2">
    <source>
        <dbReference type="Proteomes" id="UP000006038"/>
    </source>
</evidence>
<reference evidence="1" key="2">
    <citation type="submission" date="2013-04" db="UniProtKB">
        <authorList>
            <consortium name="EnsemblPlants"/>
        </authorList>
    </citation>
    <scope>IDENTIFICATION</scope>
</reference>
<reference evidence="1" key="1">
    <citation type="journal article" date="2013" name="Nat. Commun.">
        <title>Whole-genome sequencing of Oryza brachyantha reveals mechanisms underlying Oryza genome evolution.</title>
        <authorList>
            <person name="Chen J."/>
            <person name="Huang Q."/>
            <person name="Gao D."/>
            <person name="Wang J."/>
            <person name="Lang Y."/>
            <person name="Liu T."/>
            <person name="Li B."/>
            <person name="Bai Z."/>
            <person name="Luis Goicoechea J."/>
            <person name="Liang C."/>
            <person name="Chen C."/>
            <person name="Zhang W."/>
            <person name="Sun S."/>
            <person name="Liao Y."/>
            <person name="Zhang X."/>
            <person name="Yang L."/>
            <person name="Song C."/>
            <person name="Wang M."/>
            <person name="Shi J."/>
            <person name="Liu G."/>
            <person name="Liu J."/>
            <person name="Zhou H."/>
            <person name="Zhou W."/>
            <person name="Yu Q."/>
            <person name="An N."/>
            <person name="Chen Y."/>
            <person name="Cai Q."/>
            <person name="Wang B."/>
            <person name="Liu B."/>
            <person name="Min J."/>
            <person name="Huang Y."/>
            <person name="Wu H."/>
            <person name="Li Z."/>
            <person name="Zhang Y."/>
            <person name="Yin Y."/>
            <person name="Song W."/>
            <person name="Jiang J."/>
            <person name="Jackson S.A."/>
            <person name="Wing R.A."/>
            <person name="Wang J."/>
            <person name="Chen M."/>
        </authorList>
    </citation>
    <scope>NUCLEOTIDE SEQUENCE [LARGE SCALE GENOMIC DNA]</scope>
    <source>
        <strain evidence="1">cv. IRGC 101232</strain>
    </source>
</reference>
<keyword evidence="2" id="KW-1185">Reference proteome</keyword>
<dbReference type="HOGENOM" id="CLU_2227273_0_0_1"/>
<proteinExistence type="predicted"/>
<dbReference type="Gramene" id="OB10G11840.1">
    <property type="protein sequence ID" value="OB10G11840.1"/>
    <property type="gene ID" value="OB10G11840"/>
</dbReference>
<dbReference type="EnsemblPlants" id="OB10G11840.1">
    <property type="protein sequence ID" value="OB10G11840.1"/>
    <property type="gene ID" value="OB10G11840"/>
</dbReference>
<accession>J3N0Y6</accession>
<dbReference type="AlphaFoldDB" id="J3N0Y6"/>
<protein>
    <submittedName>
        <fullName evidence="1">Uncharacterized protein</fullName>
    </submittedName>
</protein>